<feature type="transmembrane region" description="Helical" evidence="6">
    <location>
        <begin position="87"/>
        <end position="110"/>
    </location>
</feature>
<protein>
    <submittedName>
        <fullName evidence="7">ABC transporter permease</fullName>
    </submittedName>
</protein>
<organism evidence="7 8">
    <name type="scientific">Cohnella soli</name>
    <dbReference type="NCBI Taxonomy" id="425005"/>
    <lineage>
        <taxon>Bacteria</taxon>
        <taxon>Bacillati</taxon>
        <taxon>Bacillota</taxon>
        <taxon>Bacilli</taxon>
        <taxon>Bacillales</taxon>
        <taxon>Paenibacillaceae</taxon>
        <taxon>Cohnella</taxon>
    </lineage>
</organism>
<feature type="transmembrane region" description="Helical" evidence="6">
    <location>
        <begin position="266"/>
        <end position="288"/>
    </location>
</feature>
<keyword evidence="4 6" id="KW-1133">Transmembrane helix</keyword>
<dbReference type="CDD" id="cd06579">
    <property type="entry name" value="TM_PBP1_transp_AraH_like"/>
    <property type="match status" value="1"/>
</dbReference>
<feature type="transmembrane region" description="Helical" evidence="6">
    <location>
        <begin position="37"/>
        <end position="57"/>
    </location>
</feature>
<dbReference type="Pfam" id="PF02653">
    <property type="entry name" value="BPD_transp_2"/>
    <property type="match status" value="1"/>
</dbReference>
<comment type="subcellular location">
    <subcellularLocation>
        <location evidence="1">Cell membrane</location>
        <topology evidence="1">Multi-pass membrane protein</topology>
    </subcellularLocation>
</comment>
<keyword evidence="3 6" id="KW-0812">Transmembrane</keyword>
<evidence type="ECO:0000256" key="5">
    <source>
        <dbReference type="ARBA" id="ARBA00023136"/>
    </source>
</evidence>
<keyword evidence="5 6" id="KW-0472">Membrane</keyword>
<dbReference type="InterPro" id="IPR001851">
    <property type="entry name" value="ABC_transp_permease"/>
</dbReference>
<reference evidence="8" key="1">
    <citation type="journal article" date="2019" name="Int. J. Syst. Evol. Microbiol.">
        <title>The Global Catalogue of Microorganisms (GCM) 10K type strain sequencing project: providing services to taxonomists for standard genome sequencing and annotation.</title>
        <authorList>
            <consortium name="The Broad Institute Genomics Platform"/>
            <consortium name="The Broad Institute Genome Sequencing Center for Infectious Disease"/>
            <person name="Wu L."/>
            <person name="Ma J."/>
        </authorList>
    </citation>
    <scope>NUCLEOTIDE SEQUENCE [LARGE SCALE GENOMIC DNA]</scope>
    <source>
        <strain evidence="8">CGMCC 1.18575</strain>
    </source>
</reference>
<accession>A0ABW0HLD6</accession>
<comment type="caution">
    <text evidence="7">The sequence shown here is derived from an EMBL/GenBank/DDBJ whole genome shotgun (WGS) entry which is preliminary data.</text>
</comment>
<sequence>MKKIPLPNGTGLFVLYLALIIFFGMSSPYFFTTGNFINILNNASVLGIIAIAMTFVIISGGIDLSVASVVALTGVSTVQIYGHGAPVWLAVSCGMMIGIAAGLINGFLITKLKINSLITTLGTMSIFRGLAFVLSGGLTNSMPDAGFGQLGRGRVEIFSLSVPYPLIILLLLFIFAYIVLKYSIFGRMVYSIGGNPEASRLAGIKVVNLQMRIYVLAGVFSSFAGLVLTSQLAAGAPQAATGIELSVIAAVILGGCSLVGGKGTMVGTFLGVLILGTVNNGLTIMNVSSYWQDVARGTVLLIAVGADQFRFGGLTKMFRRFSSPRSASGLQERAS</sequence>
<evidence type="ECO:0000256" key="1">
    <source>
        <dbReference type="ARBA" id="ARBA00004651"/>
    </source>
</evidence>
<evidence type="ECO:0000256" key="2">
    <source>
        <dbReference type="ARBA" id="ARBA00022475"/>
    </source>
</evidence>
<evidence type="ECO:0000256" key="3">
    <source>
        <dbReference type="ARBA" id="ARBA00022692"/>
    </source>
</evidence>
<dbReference type="PANTHER" id="PTHR32196">
    <property type="entry name" value="ABC TRANSPORTER PERMEASE PROTEIN YPHD-RELATED-RELATED"/>
    <property type="match status" value="1"/>
</dbReference>
<feature type="transmembrane region" description="Helical" evidence="6">
    <location>
        <begin position="117"/>
        <end position="137"/>
    </location>
</feature>
<name>A0ABW0HLD6_9BACL</name>
<keyword evidence="8" id="KW-1185">Reference proteome</keyword>
<evidence type="ECO:0000256" key="6">
    <source>
        <dbReference type="SAM" id="Phobius"/>
    </source>
</evidence>
<gene>
    <name evidence="7" type="ORF">ACFPOF_00520</name>
</gene>
<feature type="transmembrane region" description="Helical" evidence="6">
    <location>
        <begin position="213"/>
        <end position="233"/>
    </location>
</feature>
<evidence type="ECO:0000313" key="7">
    <source>
        <dbReference type="EMBL" id="MFC5401208.1"/>
    </source>
</evidence>
<proteinExistence type="predicted"/>
<dbReference type="Proteomes" id="UP001596113">
    <property type="component" value="Unassembled WGS sequence"/>
</dbReference>
<feature type="transmembrane region" description="Helical" evidence="6">
    <location>
        <begin position="239"/>
        <end position="259"/>
    </location>
</feature>
<evidence type="ECO:0000256" key="4">
    <source>
        <dbReference type="ARBA" id="ARBA00022989"/>
    </source>
</evidence>
<dbReference type="RefSeq" id="WP_378128550.1">
    <property type="nucleotide sequence ID" value="NZ_JBHSMI010000002.1"/>
</dbReference>
<keyword evidence="2" id="KW-1003">Cell membrane</keyword>
<dbReference type="EMBL" id="JBHSMI010000002">
    <property type="protein sequence ID" value="MFC5401208.1"/>
    <property type="molecule type" value="Genomic_DNA"/>
</dbReference>
<evidence type="ECO:0000313" key="8">
    <source>
        <dbReference type="Proteomes" id="UP001596113"/>
    </source>
</evidence>
<feature type="transmembrane region" description="Helical" evidence="6">
    <location>
        <begin position="157"/>
        <end position="180"/>
    </location>
</feature>
<feature type="transmembrane region" description="Helical" evidence="6">
    <location>
        <begin position="12"/>
        <end position="31"/>
    </location>
</feature>